<keyword evidence="3" id="KW-1185">Reference proteome</keyword>
<feature type="domain" description="Alpha-ketoglutarate-dependent dioxygenase AlkB-like" evidence="1">
    <location>
        <begin position="14"/>
        <end position="126"/>
    </location>
</feature>
<evidence type="ECO:0000313" key="3">
    <source>
        <dbReference type="Proteomes" id="UP000218811"/>
    </source>
</evidence>
<dbReference type="Proteomes" id="UP000218811">
    <property type="component" value="Unassembled WGS sequence"/>
</dbReference>
<sequence length="127" mass="14151">MESWIPNSHKIIYSYTVYRHPADESLPFLPFAATISRIRAHVKATLQHPVSDMPIPYYRDGASEHPAKTIDVVPGSRIVNVSLGAQRPATLCTKKNASAEAGMPRTVQRIPLPHNSMFVMGLQTNMR</sequence>
<reference evidence="2 3" key="1">
    <citation type="journal article" date="2012" name="Science">
        <title>The Paleozoic origin of enzymatic lignin decomposition reconstructed from 31 fungal genomes.</title>
        <authorList>
            <person name="Floudas D."/>
            <person name="Binder M."/>
            <person name="Riley R."/>
            <person name="Barry K."/>
            <person name="Blanchette R.A."/>
            <person name="Henrissat B."/>
            <person name="Martinez A.T."/>
            <person name="Otillar R."/>
            <person name="Spatafora J.W."/>
            <person name="Yadav J.S."/>
            <person name="Aerts A."/>
            <person name="Benoit I."/>
            <person name="Boyd A."/>
            <person name="Carlson A."/>
            <person name="Copeland A."/>
            <person name="Coutinho P.M."/>
            <person name="de Vries R.P."/>
            <person name="Ferreira P."/>
            <person name="Findley K."/>
            <person name="Foster B."/>
            <person name="Gaskell J."/>
            <person name="Glotzer D."/>
            <person name="Gorecki P."/>
            <person name="Heitman J."/>
            <person name="Hesse C."/>
            <person name="Hori C."/>
            <person name="Igarashi K."/>
            <person name="Jurgens J.A."/>
            <person name="Kallen N."/>
            <person name="Kersten P."/>
            <person name="Kohler A."/>
            <person name="Kuees U."/>
            <person name="Kumar T.K.A."/>
            <person name="Kuo A."/>
            <person name="LaButti K."/>
            <person name="Larrondo L.F."/>
            <person name="Lindquist E."/>
            <person name="Ling A."/>
            <person name="Lombard V."/>
            <person name="Lucas S."/>
            <person name="Lundell T."/>
            <person name="Martin R."/>
            <person name="McLaughlin D.J."/>
            <person name="Morgenstern I."/>
            <person name="Morin E."/>
            <person name="Murat C."/>
            <person name="Nagy L.G."/>
            <person name="Nolan M."/>
            <person name="Ohm R.A."/>
            <person name="Patyshakuliyeva A."/>
            <person name="Rokas A."/>
            <person name="Ruiz-Duenas F.J."/>
            <person name="Sabat G."/>
            <person name="Salamov A."/>
            <person name="Samejima M."/>
            <person name="Schmutz J."/>
            <person name="Slot J.C."/>
            <person name="St John F."/>
            <person name="Stenlid J."/>
            <person name="Sun H."/>
            <person name="Sun S."/>
            <person name="Syed K."/>
            <person name="Tsang A."/>
            <person name="Wiebenga A."/>
            <person name="Young D."/>
            <person name="Pisabarro A."/>
            <person name="Eastwood D.C."/>
            <person name="Martin F."/>
            <person name="Cullen D."/>
            <person name="Grigoriev I.V."/>
            <person name="Hibbett D.S."/>
        </authorList>
    </citation>
    <scope>NUCLEOTIDE SEQUENCE [LARGE SCALE GENOMIC DNA]</scope>
    <source>
        <strain evidence="2 3">MD-104</strain>
    </source>
</reference>
<evidence type="ECO:0000313" key="2">
    <source>
        <dbReference type="EMBL" id="PCH34889.1"/>
    </source>
</evidence>
<protein>
    <recommendedName>
        <fullName evidence="1">Alpha-ketoglutarate-dependent dioxygenase AlkB-like domain-containing protein</fullName>
    </recommendedName>
</protein>
<dbReference type="GO" id="GO:0051213">
    <property type="term" value="F:dioxygenase activity"/>
    <property type="evidence" value="ECO:0007669"/>
    <property type="project" value="InterPro"/>
</dbReference>
<dbReference type="AlphaFoldDB" id="A0A2H3J834"/>
<name>A0A2H3J834_WOLCO</name>
<dbReference type="PANTHER" id="PTHR31212">
    <property type="entry name" value="ALPHA-KETOGLUTARATE-DEPENDENT DIOXYGENASE ALKB HOMOLOG 3"/>
    <property type="match status" value="1"/>
</dbReference>
<proteinExistence type="predicted"/>
<dbReference type="EMBL" id="KB467832">
    <property type="protein sequence ID" value="PCH34889.1"/>
    <property type="molecule type" value="Genomic_DNA"/>
</dbReference>
<dbReference type="InterPro" id="IPR032854">
    <property type="entry name" value="ALKBH3"/>
</dbReference>
<dbReference type="InterPro" id="IPR037151">
    <property type="entry name" value="AlkB-like_sf"/>
</dbReference>
<organism evidence="2 3">
    <name type="scientific">Wolfiporia cocos (strain MD-104)</name>
    <name type="common">Brown rot fungus</name>
    <dbReference type="NCBI Taxonomy" id="742152"/>
    <lineage>
        <taxon>Eukaryota</taxon>
        <taxon>Fungi</taxon>
        <taxon>Dikarya</taxon>
        <taxon>Basidiomycota</taxon>
        <taxon>Agaricomycotina</taxon>
        <taxon>Agaricomycetes</taxon>
        <taxon>Polyporales</taxon>
        <taxon>Phaeolaceae</taxon>
        <taxon>Wolfiporia</taxon>
    </lineage>
</organism>
<dbReference type="STRING" id="742152.A0A2H3J834"/>
<dbReference type="SUPFAM" id="SSF51197">
    <property type="entry name" value="Clavaminate synthase-like"/>
    <property type="match status" value="1"/>
</dbReference>
<gene>
    <name evidence="2" type="ORF">WOLCODRAFT_106705</name>
</gene>
<dbReference type="Pfam" id="PF13532">
    <property type="entry name" value="2OG-FeII_Oxy_2"/>
    <property type="match status" value="1"/>
</dbReference>
<accession>A0A2H3J834</accession>
<dbReference type="PANTHER" id="PTHR31212:SF5">
    <property type="entry name" value="ISOCHORISMATASE FAMILY PROTEIN FAMILY (AFU_ORTHOLOGUE AFUA_3G14500)"/>
    <property type="match status" value="1"/>
</dbReference>
<dbReference type="InterPro" id="IPR027450">
    <property type="entry name" value="AlkB-like"/>
</dbReference>
<dbReference type="GO" id="GO:0006307">
    <property type="term" value="P:DNA alkylation repair"/>
    <property type="evidence" value="ECO:0007669"/>
    <property type="project" value="InterPro"/>
</dbReference>
<dbReference type="OrthoDB" id="445341at2759"/>
<dbReference type="Gene3D" id="2.60.120.590">
    <property type="entry name" value="Alpha-ketoglutarate-dependent dioxygenase AlkB-like"/>
    <property type="match status" value="1"/>
</dbReference>
<evidence type="ECO:0000259" key="1">
    <source>
        <dbReference type="Pfam" id="PF13532"/>
    </source>
</evidence>